<dbReference type="Proteomes" id="UP001201812">
    <property type="component" value="Unassembled WGS sequence"/>
</dbReference>
<organism evidence="3 4">
    <name type="scientific">Ditylenchus destructor</name>
    <dbReference type="NCBI Taxonomy" id="166010"/>
    <lineage>
        <taxon>Eukaryota</taxon>
        <taxon>Metazoa</taxon>
        <taxon>Ecdysozoa</taxon>
        <taxon>Nematoda</taxon>
        <taxon>Chromadorea</taxon>
        <taxon>Rhabditida</taxon>
        <taxon>Tylenchina</taxon>
        <taxon>Tylenchomorpha</taxon>
        <taxon>Sphaerularioidea</taxon>
        <taxon>Anguinidae</taxon>
        <taxon>Anguininae</taxon>
        <taxon>Ditylenchus</taxon>
    </lineage>
</organism>
<evidence type="ECO:0000313" key="3">
    <source>
        <dbReference type="EMBL" id="KAI1714971.1"/>
    </source>
</evidence>
<evidence type="ECO:0000256" key="2">
    <source>
        <dbReference type="SAM" id="SignalP"/>
    </source>
</evidence>
<feature type="compositionally biased region" description="Low complexity" evidence="1">
    <location>
        <begin position="88"/>
        <end position="120"/>
    </location>
</feature>
<protein>
    <submittedName>
        <fullName evidence="3">Uncharacterized protein</fullName>
    </submittedName>
</protein>
<accession>A0AAD4R7L3</accession>
<keyword evidence="4" id="KW-1185">Reference proteome</keyword>
<sequence length="195" mass="20630">MDRNSISRYAFYLYFIGLALFVAISQSEKVPTATDIEDYKDEELEAIFGVSTTPSNTLPTVAPPYKPDASGTNPAPVPNPNPAPYLPPNYSVPSQPSQVPYSGGYSGASGQPQPSSVGGPVPYPPRNEVQPNFSNGQTYSGSGAGGLNELAAQGAQSFYAGVQQASRIFGVNNGQQQYEVPLFNSGAGLFGKRRK</sequence>
<evidence type="ECO:0000256" key="1">
    <source>
        <dbReference type="SAM" id="MobiDB-lite"/>
    </source>
</evidence>
<feature type="compositionally biased region" description="Polar residues" evidence="1">
    <location>
        <begin position="129"/>
        <end position="141"/>
    </location>
</feature>
<feature type="compositionally biased region" description="Polar residues" evidence="1">
    <location>
        <begin position="50"/>
        <end position="59"/>
    </location>
</feature>
<evidence type="ECO:0000313" key="4">
    <source>
        <dbReference type="Proteomes" id="UP001201812"/>
    </source>
</evidence>
<feature type="region of interest" description="Disordered" evidence="1">
    <location>
        <begin position="50"/>
        <end position="141"/>
    </location>
</feature>
<feature type="signal peptide" evidence="2">
    <location>
        <begin position="1"/>
        <end position="27"/>
    </location>
</feature>
<feature type="chain" id="PRO_5042070539" evidence="2">
    <location>
        <begin position="28"/>
        <end position="195"/>
    </location>
</feature>
<comment type="caution">
    <text evidence="3">The sequence shown here is derived from an EMBL/GenBank/DDBJ whole genome shotgun (WGS) entry which is preliminary data.</text>
</comment>
<name>A0AAD4R7L3_9BILA</name>
<dbReference type="EMBL" id="JAKKPZ010000012">
    <property type="protein sequence ID" value="KAI1714971.1"/>
    <property type="molecule type" value="Genomic_DNA"/>
</dbReference>
<proteinExistence type="predicted"/>
<feature type="compositionally biased region" description="Pro residues" evidence="1">
    <location>
        <begin position="75"/>
        <end position="87"/>
    </location>
</feature>
<reference evidence="3" key="1">
    <citation type="submission" date="2022-01" db="EMBL/GenBank/DDBJ databases">
        <title>Genome Sequence Resource for Two Populations of Ditylenchus destructor, the Migratory Endoparasitic Phytonematode.</title>
        <authorList>
            <person name="Zhang H."/>
            <person name="Lin R."/>
            <person name="Xie B."/>
        </authorList>
    </citation>
    <scope>NUCLEOTIDE SEQUENCE</scope>
    <source>
        <strain evidence="3">BazhouSP</strain>
    </source>
</reference>
<gene>
    <name evidence="3" type="ORF">DdX_08246</name>
</gene>
<dbReference type="AlphaFoldDB" id="A0AAD4R7L3"/>
<keyword evidence="2" id="KW-0732">Signal</keyword>